<dbReference type="PANTHER" id="PTHR42825">
    <property type="entry name" value="AMINO ACID AMINOTRANSFERASE"/>
    <property type="match status" value="1"/>
</dbReference>
<protein>
    <recommendedName>
        <fullName evidence="8">Chlorophyll a-b binding protein, chloroplastic</fullName>
    </recommendedName>
</protein>
<evidence type="ECO:0000256" key="5">
    <source>
        <dbReference type="ARBA" id="ARBA00022898"/>
    </source>
</evidence>
<evidence type="ECO:0000256" key="4">
    <source>
        <dbReference type="ARBA" id="ARBA00022679"/>
    </source>
</evidence>
<dbReference type="InterPro" id="IPR043132">
    <property type="entry name" value="BCAT-like_C"/>
</dbReference>
<comment type="similarity">
    <text evidence="2">Belongs to the class-IV pyridoxal-phosphate-dependent aminotransferase family.</text>
</comment>
<comment type="caution">
    <text evidence="6">The sequence shown here is derived from an EMBL/GenBank/DDBJ whole genome shotgun (WGS) entry which is preliminary data.</text>
</comment>
<keyword evidence="3" id="KW-0032">Aminotransferase</keyword>
<evidence type="ECO:0000256" key="1">
    <source>
        <dbReference type="ARBA" id="ARBA00001933"/>
    </source>
</evidence>
<keyword evidence="5" id="KW-0663">Pyridoxal phosphate</keyword>
<dbReference type="Gene3D" id="3.30.470.10">
    <property type="match status" value="1"/>
</dbReference>
<comment type="cofactor">
    <cofactor evidence="1">
        <name>pyridoxal 5'-phosphate</name>
        <dbReference type="ChEBI" id="CHEBI:597326"/>
    </cofactor>
</comment>
<sequence>MDRSAALGGLQPNYLLCPSRRYSSSPPLNSLPLPFADKTLSFLNFKLQKWVPLASRNVQAASSLFKRDAVLSDTHSETAELVDIDWDNLGFAFLPTDYMYNMKCARGGDFSKGELQRFGNIEMNPSAGVLNYGQEGVAPIHLVVEHELHRATPGGTGGVKTIGNYAAVPAMLPELPIASQYLVGLWNSGNF</sequence>
<evidence type="ECO:0000313" key="7">
    <source>
        <dbReference type="Proteomes" id="UP001459277"/>
    </source>
</evidence>
<organism evidence="6 7">
    <name type="scientific">Lithocarpus litseifolius</name>
    <dbReference type="NCBI Taxonomy" id="425828"/>
    <lineage>
        <taxon>Eukaryota</taxon>
        <taxon>Viridiplantae</taxon>
        <taxon>Streptophyta</taxon>
        <taxon>Embryophyta</taxon>
        <taxon>Tracheophyta</taxon>
        <taxon>Spermatophyta</taxon>
        <taxon>Magnoliopsida</taxon>
        <taxon>eudicotyledons</taxon>
        <taxon>Gunneridae</taxon>
        <taxon>Pentapetalae</taxon>
        <taxon>rosids</taxon>
        <taxon>fabids</taxon>
        <taxon>Fagales</taxon>
        <taxon>Fagaceae</taxon>
        <taxon>Lithocarpus</taxon>
    </lineage>
</organism>
<dbReference type="InterPro" id="IPR043131">
    <property type="entry name" value="BCAT-like_N"/>
</dbReference>
<dbReference type="Gene3D" id="3.20.10.10">
    <property type="entry name" value="D-amino Acid Aminotransferase, subunit A, domain 2"/>
    <property type="match status" value="1"/>
</dbReference>
<gene>
    <name evidence="6" type="ORF">SO802_025832</name>
</gene>
<dbReference type="InterPro" id="IPR005786">
    <property type="entry name" value="B_amino_transII"/>
</dbReference>
<reference evidence="6 7" key="1">
    <citation type="submission" date="2024-01" db="EMBL/GenBank/DDBJ databases">
        <title>A telomere-to-telomere, gap-free genome of sweet tea (Lithocarpus litseifolius).</title>
        <authorList>
            <person name="Zhou J."/>
        </authorList>
    </citation>
    <scope>NUCLEOTIDE SEQUENCE [LARGE SCALE GENOMIC DNA]</scope>
    <source>
        <strain evidence="6">Zhou-2022a</strain>
        <tissue evidence="6">Leaf</tissue>
    </source>
</reference>
<dbReference type="GO" id="GO:0009507">
    <property type="term" value="C:chloroplast"/>
    <property type="evidence" value="ECO:0007669"/>
    <property type="project" value="TreeGrafter"/>
</dbReference>
<evidence type="ECO:0000313" key="6">
    <source>
        <dbReference type="EMBL" id="KAK9990847.1"/>
    </source>
</evidence>
<evidence type="ECO:0000256" key="2">
    <source>
        <dbReference type="ARBA" id="ARBA00009320"/>
    </source>
</evidence>
<name>A0AAW2BZU2_9ROSI</name>
<dbReference type="Proteomes" id="UP001459277">
    <property type="component" value="Unassembled WGS sequence"/>
</dbReference>
<keyword evidence="4" id="KW-0808">Transferase</keyword>
<accession>A0AAW2BZU2</accession>
<dbReference type="AlphaFoldDB" id="A0AAW2BZU2"/>
<proteinExistence type="inferred from homology"/>
<dbReference type="GO" id="GO:0004084">
    <property type="term" value="F:branched-chain-amino-acid transaminase activity"/>
    <property type="evidence" value="ECO:0007669"/>
    <property type="project" value="InterPro"/>
</dbReference>
<dbReference type="PANTHER" id="PTHR42825:SF2">
    <property type="entry name" value="BRANCHED-CHAIN-AMINO-ACID AMINOTRANSFERASE 3, CHLOROPLASTIC-RELATED"/>
    <property type="match status" value="1"/>
</dbReference>
<dbReference type="EMBL" id="JAZDWU010000009">
    <property type="protein sequence ID" value="KAK9990847.1"/>
    <property type="molecule type" value="Genomic_DNA"/>
</dbReference>
<dbReference type="GO" id="GO:0009081">
    <property type="term" value="P:branched-chain amino acid metabolic process"/>
    <property type="evidence" value="ECO:0007669"/>
    <property type="project" value="InterPro"/>
</dbReference>
<evidence type="ECO:0000256" key="3">
    <source>
        <dbReference type="ARBA" id="ARBA00022576"/>
    </source>
</evidence>
<evidence type="ECO:0008006" key="8">
    <source>
        <dbReference type="Google" id="ProtNLM"/>
    </source>
</evidence>
<dbReference type="InterPro" id="IPR036038">
    <property type="entry name" value="Aminotransferase-like"/>
</dbReference>
<dbReference type="SUPFAM" id="SSF56752">
    <property type="entry name" value="D-aminoacid aminotransferase-like PLP-dependent enzymes"/>
    <property type="match status" value="1"/>
</dbReference>
<keyword evidence="7" id="KW-1185">Reference proteome</keyword>